<dbReference type="EMBL" id="JACHJV010000001">
    <property type="protein sequence ID" value="MBB4923817.1"/>
    <property type="molecule type" value="Genomic_DNA"/>
</dbReference>
<keyword evidence="4" id="KW-1185">Reference proteome</keyword>
<dbReference type="RefSeq" id="WP_184935859.1">
    <property type="nucleotide sequence ID" value="NZ_JACHJV010000001.1"/>
</dbReference>
<dbReference type="PROSITE" id="PS51257">
    <property type="entry name" value="PROKAR_LIPOPROTEIN"/>
    <property type="match status" value="1"/>
</dbReference>
<feature type="compositionally biased region" description="Low complexity" evidence="1">
    <location>
        <begin position="97"/>
        <end position="110"/>
    </location>
</feature>
<feature type="chain" id="PRO_5038863892" description="Lipoprotein" evidence="2">
    <location>
        <begin position="30"/>
        <end position="361"/>
    </location>
</feature>
<evidence type="ECO:0008006" key="5">
    <source>
        <dbReference type="Google" id="ProtNLM"/>
    </source>
</evidence>
<feature type="region of interest" description="Disordered" evidence="1">
    <location>
        <begin position="281"/>
        <end position="304"/>
    </location>
</feature>
<feature type="region of interest" description="Disordered" evidence="1">
    <location>
        <begin position="91"/>
        <end position="110"/>
    </location>
</feature>
<reference evidence="3 4" key="1">
    <citation type="submission" date="2020-08" db="EMBL/GenBank/DDBJ databases">
        <title>Sequencing the genomes of 1000 actinobacteria strains.</title>
        <authorList>
            <person name="Klenk H.-P."/>
        </authorList>
    </citation>
    <scope>NUCLEOTIDE SEQUENCE [LARGE SCALE GENOMIC DNA]</scope>
    <source>
        <strain evidence="3 4">DSM 41654</strain>
    </source>
</reference>
<protein>
    <recommendedName>
        <fullName evidence="5">Lipoprotein</fullName>
    </recommendedName>
</protein>
<proteinExistence type="predicted"/>
<dbReference type="AlphaFoldDB" id="A0A7W7VUY2"/>
<evidence type="ECO:0000313" key="4">
    <source>
        <dbReference type="Proteomes" id="UP000540506"/>
    </source>
</evidence>
<accession>A0A7W7VUY2</accession>
<dbReference type="Proteomes" id="UP000540506">
    <property type="component" value="Unassembled WGS sequence"/>
</dbReference>
<comment type="caution">
    <text evidence="3">The sequence shown here is derived from an EMBL/GenBank/DDBJ whole genome shotgun (WGS) entry which is preliminary data.</text>
</comment>
<name>A0A7W7VUY2_KITKI</name>
<gene>
    <name evidence="3" type="ORF">FHR34_002810</name>
</gene>
<sequence length="361" mass="38782">MHRIGQVRRRLVKRLAVALVGLTIATLTAGCGSDNGDGPAPGPTVNLAQCAQGVQQSQQALDRGALSYTDLTTLNPDAQVEFEVTVTDLGKLPTDPATPSGGTVGTPGNVPTGSDLTVTLDCAQPLTCKPQDSSRKTIVGQGNAGIWSFSVHADQVGDAHLHIAVETYLGNSDTVLSTVPIDLDVTVRRTWQYTLSQALHWLFSTLPGLGLFSGGALATAAGGARRWLHLRQRSDVDRVLAAIPRRAIRDQLLFRLIRDTGRPTREVVALRLADVRLSGGASGGGRMSASVLLPGPGGRREPVEVTDRRTARLLHQQVARSAGRQELLLSGERQLSVPEVEQLWRWYCGRVDLDLPLRDLR</sequence>
<evidence type="ECO:0000256" key="2">
    <source>
        <dbReference type="SAM" id="SignalP"/>
    </source>
</evidence>
<evidence type="ECO:0000256" key="1">
    <source>
        <dbReference type="SAM" id="MobiDB-lite"/>
    </source>
</evidence>
<evidence type="ECO:0000313" key="3">
    <source>
        <dbReference type="EMBL" id="MBB4923817.1"/>
    </source>
</evidence>
<feature type="signal peptide" evidence="2">
    <location>
        <begin position="1"/>
        <end position="29"/>
    </location>
</feature>
<keyword evidence="2" id="KW-0732">Signal</keyword>
<organism evidence="3 4">
    <name type="scientific">Kitasatospora kifunensis</name>
    <name type="common">Streptomyces kifunensis</name>
    <dbReference type="NCBI Taxonomy" id="58351"/>
    <lineage>
        <taxon>Bacteria</taxon>
        <taxon>Bacillati</taxon>
        <taxon>Actinomycetota</taxon>
        <taxon>Actinomycetes</taxon>
        <taxon>Kitasatosporales</taxon>
        <taxon>Streptomycetaceae</taxon>
        <taxon>Kitasatospora</taxon>
    </lineage>
</organism>